<keyword evidence="2" id="KW-0813">Transport</keyword>
<sequence>MSNLEVRKTFRNGNKDIPYKILSVVFFALLLDILSFTIILPLLPRLIEYYEVLEVGQADTLLSSVMYYIGYFKKNVIGEVGDSRVDIVLLGGALGSLFSLLQSIVAPFIGRMSDIYGRRKILLITTFGNAVSCLIWVFAQDFKTFVIFRVVGGLCEGNVQLSSAIISDITTPETRSKGLALIGVAFAISFTFGPATGAFFASKDLSSSYPNITNWGLHPYSYAALISLILVLVEMVYLYIFLEETIDYKRKCLSTDTESKVDKVQLDSDIRLKVKSIDFLNWTHFIFIFVFAGMEYTITFLTFDVFDFDNMQQGKLLGFIGILSALLQGGYVRRMAYKIGEKRIVVQGAVSCAAGLGSIAFLAIGNKSIFWLYVGAFFLAFTSATVVNCLTALVSLHCDQELSDQLARGHVLGKFRSFGQIGRAAGPIAASSFYWVFGGIKCYGYGCFAMLIITFAITSLIQQPKIKSKSI</sequence>
<comment type="subcellular location">
    <subcellularLocation>
        <location evidence="1">Membrane</location>
        <topology evidence="1">Multi-pass membrane protein</topology>
    </subcellularLocation>
</comment>
<dbReference type="PANTHER" id="PTHR23504">
    <property type="entry name" value="MAJOR FACILITATOR SUPERFAMILY DOMAIN-CONTAINING PROTEIN 10"/>
    <property type="match status" value="1"/>
</dbReference>
<dbReference type="PANTHER" id="PTHR23504:SF31">
    <property type="entry name" value="MAJOR FACILITATOR SUPERFAMILY DOMAIN-CONTAINING PROTEIN 10"/>
    <property type="match status" value="1"/>
</dbReference>
<evidence type="ECO:0000259" key="7">
    <source>
        <dbReference type="PROSITE" id="PS50850"/>
    </source>
</evidence>
<organism evidence="8 9">
    <name type="scientific">Basidiobolus ranarum</name>
    <dbReference type="NCBI Taxonomy" id="34480"/>
    <lineage>
        <taxon>Eukaryota</taxon>
        <taxon>Fungi</taxon>
        <taxon>Fungi incertae sedis</taxon>
        <taxon>Zoopagomycota</taxon>
        <taxon>Entomophthoromycotina</taxon>
        <taxon>Basidiobolomycetes</taxon>
        <taxon>Basidiobolales</taxon>
        <taxon>Basidiobolaceae</taxon>
        <taxon>Basidiobolus</taxon>
    </lineage>
</organism>
<feature type="domain" description="Major facilitator superfamily (MFS) profile" evidence="7">
    <location>
        <begin position="21"/>
        <end position="467"/>
    </location>
</feature>
<feature type="transmembrane region" description="Helical" evidence="6">
    <location>
        <begin position="370"/>
        <end position="396"/>
    </location>
</feature>
<feature type="transmembrane region" description="Helical" evidence="6">
    <location>
        <begin position="279"/>
        <end position="303"/>
    </location>
</feature>
<evidence type="ECO:0000256" key="2">
    <source>
        <dbReference type="ARBA" id="ARBA00022448"/>
    </source>
</evidence>
<evidence type="ECO:0000256" key="3">
    <source>
        <dbReference type="ARBA" id="ARBA00022692"/>
    </source>
</evidence>
<evidence type="ECO:0000313" key="8">
    <source>
        <dbReference type="EMBL" id="KAK9685784.1"/>
    </source>
</evidence>
<evidence type="ECO:0000256" key="5">
    <source>
        <dbReference type="ARBA" id="ARBA00023136"/>
    </source>
</evidence>
<dbReference type="Gene3D" id="1.20.1250.20">
    <property type="entry name" value="MFS general substrate transporter like domains"/>
    <property type="match status" value="1"/>
</dbReference>
<feature type="transmembrane region" description="Helical" evidence="6">
    <location>
        <begin position="315"/>
        <end position="332"/>
    </location>
</feature>
<gene>
    <name evidence="8" type="ORF">K7432_015378</name>
</gene>
<dbReference type="EMBL" id="JASJQH010008941">
    <property type="protein sequence ID" value="KAK9685784.1"/>
    <property type="molecule type" value="Genomic_DNA"/>
</dbReference>
<dbReference type="Proteomes" id="UP001479436">
    <property type="component" value="Unassembled WGS sequence"/>
</dbReference>
<keyword evidence="5 6" id="KW-0472">Membrane</keyword>
<evidence type="ECO:0000256" key="4">
    <source>
        <dbReference type="ARBA" id="ARBA00022989"/>
    </source>
</evidence>
<feature type="transmembrane region" description="Helical" evidence="6">
    <location>
        <begin position="87"/>
        <end position="109"/>
    </location>
</feature>
<dbReference type="SUPFAM" id="SSF103473">
    <property type="entry name" value="MFS general substrate transporter"/>
    <property type="match status" value="1"/>
</dbReference>
<feature type="transmembrane region" description="Helical" evidence="6">
    <location>
        <begin position="121"/>
        <end position="139"/>
    </location>
</feature>
<dbReference type="PROSITE" id="PS00216">
    <property type="entry name" value="SUGAR_TRANSPORT_1"/>
    <property type="match status" value="1"/>
</dbReference>
<dbReference type="InterPro" id="IPR020846">
    <property type="entry name" value="MFS_dom"/>
</dbReference>
<dbReference type="InterPro" id="IPR005829">
    <property type="entry name" value="Sugar_transporter_CS"/>
</dbReference>
<feature type="transmembrane region" description="Helical" evidence="6">
    <location>
        <begin position="220"/>
        <end position="242"/>
    </location>
</feature>
<dbReference type="PROSITE" id="PS50850">
    <property type="entry name" value="MFS"/>
    <property type="match status" value="1"/>
</dbReference>
<feature type="transmembrane region" description="Helical" evidence="6">
    <location>
        <begin position="21"/>
        <end position="43"/>
    </location>
</feature>
<keyword evidence="3 6" id="KW-0812">Transmembrane</keyword>
<dbReference type="InterPro" id="IPR036259">
    <property type="entry name" value="MFS_trans_sf"/>
</dbReference>
<proteinExistence type="predicted"/>
<evidence type="ECO:0000313" key="9">
    <source>
        <dbReference type="Proteomes" id="UP001479436"/>
    </source>
</evidence>
<evidence type="ECO:0000256" key="1">
    <source>
        <dbReference type="ARBA" id="ARBA00004141"/>
    </source>
</evidence>
<feature type="transmembrane region" description="Helical" evidence="6">
    <location>
        <begin position="145"/>
        <end position="166"/>
    </location>
</feature>
<dbReference type="InterPro" id="IPR011701">
    <property type="entry name" value="MFS"/>
</dbReference>
<feature type="transmembrane region" description="Helical" evidence="6">
    <location>
        <begin position="443"/>
        <end position="461"/>
    </location>
</feature>
<feature type="transmembrane region" description="Helical" evidence="6">
    <location>
        <begin position="344"/>
        <end position="364"/>
    </location>
</feature>
<comment type="caution">
    <text evidence="8">The sequence shown here is derived from an EMBL/GenBank/DDBJ whole genome shotgun (WGS) entry which is preliminary data.</text>
</comment>
<name>A0ABR2VNS0_9FUNG</name>
<protein>
    <recommendedName>
        <fullName evidence="7">Major facilitator superfamily (MFS) profile domain-containing protein</fullName>
    </recommendedName>
</protein>
<dbReference type="Pfam" id="PF07690">
    <property type="entry name" value="MFS_1"/>
    <property type="match status" value="1"/>
</dbReference>
<reference evidence="8 9" key="1">
    <citation type="submission" date="2023-04" db="EMBL/GenBank/DDBJ databases">
        <title>Genome of Basidiobolus ranarum AG-B5.</title>
        <authorList>
            <person name="Stajich J.E."/>
            <person name="Carter-House D."/>
            <person name="Gryganskyi A."/>
        </authorList>
    </citation>
    <scope>NUCLEOTIDE SEQUENCE [LARGE SCALE GENOMIC DNA]</scope>
    <source>
        <strain evidence="8 9">AG-B5</strain>
    </source>
</reference>
<evidence type="ECO:0000256" key="6">
    <source>
        <dbReference type="SAM" id="Phobius"/>
    </source>
</evidence>
<keyword evidence="9" id="KW-1185">Reference proteome</keyword>
<feature type="transmembrane region" description="Helical" evidence="6">
    <location>
        <begin position="178"/>
        <end position="200"/>
    </location>
</feature>
<accession>A0ABR2VNS0</accession>
<keyword evidence="4 6" id="KW-1133">Transmembrane helix</keyword>